<evidence type="ECO:0000313" key="9">
    <source>
        <dbReference type="EMBL" id="RYR46899.1"/>
    </source>
</evidence>
<evidence type="ECO:0000256" key="2">
    <source>
        <dbReference type="ARBA" id="ARBA00007715"/>
    </source>
</evidence>
<keyword evidence="8" id="KW-0732">Signal</keyword>
<protein>
    <recommendedName>
        <fullName evidence="3">ER membrane protein complex subunit 4</fullName>
    </recommendedName>
</protein>
<dbReference type="Proteomes" id="UP000289738">
    <property type="component" value="Chromosome A07"/>
</dbReference>
<name>A0A445C7L4_ARAHY</name>
<dbReference type="GO" id="GO:0005789">
    <property type="term" value="C:endoplasmic reticulum membrane"/>
    <property type="evidence" value="ECO:0007669"/>
    <property type="project" value="UniProtKB-SubCell"/>
</dbReference>
<accession>A0A445C7L4</accession>
<reference evidence="9 10" key="1">
    <citation type="submission" date="2019-01" db="EMBL/GenBank/DDBJ databases">
        <title>Sequencing of cultivated peanut Arachis hypogaea provides insights into genome evolution and oil improvement.</title>
        <authorList>
            <person name="Chen X."/>
        </authorList>
    </citation>
    <scope>NUCLEOTIDE SEQUENCE [LARGE SCALE GENOMIC DNA]</scope>
    <source>
        <strain evidence="10">cv. Fuhuasheng</strain>
        <tissue evidence="9">Leaves</tissue>
    </source>
</reference>
<evidence type="ECO:0000256" key="5">
    <source>
        <dbReference type="ARBA" id="ARBA00022824"/>
    </source>
</evidence>
<dbReference type="PANTHER" id="PTHR19315">
    <property type="entry name" value="ER MEMBRANE PROTEIN COMPLEX SUBUNIT 4"/>
    <property type="match status" value="1"/>
</dbReference>
<keyword evidence="5" id="KW-0256">Endoplasmic reticulum</keyword>
<evidence type="ECO:0000256" key="8">
    <source>
        <dbReference type="SAM" id="SignalP"/>
    </source>
</evidence>
<gene>
    <name evidence="9" type="ORF">Ahy_A07g032764</name>
</gene>
<keyword evidence="7" id="KW-0472">Membrane</keyword>
<proteinExistence type="inferred from homology"/>
<evidence type="ECO:0000313" key="10">
    <source>
        <dbReference type="Proteomes" id="UP000289738"/>
    </source>
</evidence>
<dbReference type="AlphaFoldDB" id="A0A445C7L4"/>
<evidence type="ECO:0000256" key="7">
    <source>
        <dbReference type="ARBA" id="ARBA00023136"/>
    </source>
</evidence>
<feature type="chain" id="PRO_5019049291" description="ER membrane protein complex subunit 4" evidence="8">
    <location>
        <begin position="32"/>
        <end position="70"/>
    </location>
</feature>
<feature type="signal peptide" evidence="8">
    <location>
        <begin position="1"/>
        <end position="31"/>
    </location>
</feature>
<comment type="similarity">
    <text evidence="2">Belongs to the EMC4 family.</text>
</comment>
<dbReference type="EMBL" id="SDMP01000007">
    <property type="protein sequence ID" value="RYR46899.1"/>
    <property type="molecule type" value="Genomic_DNA"/>
</dbReference>
<keyword evidence="10" id="KW-1185">Reference proteome</keyword>
<evidence type="ECO:0000256" key="3">
    <source>
        <dbReference type="ARBA" id="ARBA00020820"/>
    </source>
</evidence>
<dbReference type="InterPro" id="IPR009445">
    <property type="entry name" value="TMEM85/Emc4"/>
</dbReference>
<evidence type="ECO:0000256" key="1">
    <source>
        <dbReference type="ARBA" id="ARBA00004477"/>
    </source>
</evidence>
<evidence type="ECO:0000256" key="6">
    <source>
        <dbReference type="ARBA" id="ARBA00022989"/>
    </source>
</evidence>
<comment type="caution">
    <text evidence="9">The sequence shown here is derived from an EMBL/GenBank/DDBJ whole genome shotgun (WGS) entry which is preliminary data.</text>
</comment>
<keyword evidence="4" id="KW-0812">Transmembrane</keyword>
<sequence length="70" mass="7973">MMGFMMWLAGSTVHLFSIAITFSALWQPISALQSVGKKKDEACFVIYDKRNILLESPGLAKKYILMRDIF</sequence>
<comment type="subcellular location">
    <subcellularLocation>
        <location evidence="1">Endoplasmic reticulum membrane</location>
        <topology evidence="1">Multi-pass membrane protein</topology>
    </subcellularLocation>
</comment>
<organism evidence="9 10">
    <name type="scientific">Arachis hypogaea</name>
    <name type="common">Peanut</name>
    <dbReference type="NCBI Taxonomy" id="3818"/>
    <lineage>
        <taxon>Eukaryota</taxon>
        <taxon>Viridiplantae</taxon>
        <taxon>Streptophyta</taxon>
        <taxon>Embryophyta</taxon>
        <taxon>Tracheophyta</taxon>
        <taxon>Spermatophyta</taxon>
        <taxon>Magnoliopsida</taxon>
        <taxon>eudicotyledons</taxon>
        <taxon>Gunneridae</taxon>
        <taxon>Pentapetalae</taxon>
        <taxon>rosids</taxon>
        <taxon>fabids</taxon>
        <taxon>Fabales</taxon>
        <taxon>Fabaceae</taxon>
        <taxon>Papilionoideae</taxon>
        <taxon>50 kb inversion clade</taxon>
        <taxon>dalbergioids sensu lato</taxon>
        <taxon>Dalbergieae</taxon>
        <taxon>Pterocarpus clade</taxon>
        <taxon>Arachis</taxon>
    </lineage>
</organism>
<dbReference type="Pfam" id="PF06417">
    <property type="entry name" value="EMC4"/>
    <property type="match status" value="1"/>
</dbReference>
<keyword evidence="6" id="KW-1133">Transmembrane helix</keyword>
<evidence type="ECO:0000256" key="4">
    <source>
        <dbReference type="ARBA" id="ARBA00022692"/>
    </source>
</evidence>